<reference evidence="1" key="1">
    <citation type="submission" date="2020-04" db="EMBL/GenBank/DDBJ databases">
        <authorList>
            <person name="Chiriac C."/>
            <person name="Salcher M."/>
            <person name="Ghai R."/>
            <person name="Kavagutti S V."/>
        </authorList>
    </citation>
    <scope>NUCLEOTIDE SEQUENCE</scope>
</reference>
<evidence type="ECO:0000313" key="8">
    <source>
        <dbReference type="EMBL" id="CAB4217306.1"/>
    </source>
</evidence>
<accession>A0A6J5MLH2</accession>
<dbReference type="EMBL" id="LR797080">
    <property type="protein sequence ID" value="CAB4185684.1"/>
    <property type="molecule type" value="Genomic_DNA"/>
</dbReference>
<evidence type="ECO:0000313" key="9">
    <source>
        <dbReference type="EMBL" id="CAB5231077.1"/>
    </source>
</evidence>
<proteinExistence type="predicted"/>
<gene>
    <name evidence="4" type="ORF">UFOVP1032_20</name>
    <name evidence="5" type="ORF">UFOVP1125_88</name>
    <name evidence="6" type="ORF">UFOVP1173_34</name>
    <name evidence="7" type="ORF">UFOVP1241_104</name>
    <name evidence="8" type="ORF">UFOVP1491_20</name>
    <name evidence="9" type="ORF">UFOVP1579_20</name>
    <name evidence="1" type="ORF">UFOVP485_101</name>
    <name evidence="2" type="ORF">UFOVP575_53</name>
    <name evidence="3" type="ORF">UFOVP963_107</name>
</gene>
<dbReference type="EMBL" id="LR796915">
    <property type="protein sequence ID" value="CAB4175011.1"/>
    <property type="molecule type" value="Genomic_DNA"/>
</dbReference>
<evidence type="ECO:0000313" key="7">
    <source>
        <dbReference type="EMBL" id="CAB4192837.1"/>
    </source>
</evidence>
<dbReference type="EMBL" id="LR797188">
    <property type="protein sequence ID" value="CAB4192837.1"/>
    <property type="molecule type" value="Genomic_DNA"/>
</dbReference>
<dbReference type="EMBL" id="LR796551">
    <property type="protein sequence ID" value="CAB4150920.1"/>
    <property type="molecule type" value="Genomic_DNA"/>
</dbReference>
<evidence type="ECO:0000313" key="1">
    <source>
        <dbReference type="EMBL" id="CAB4145986.1"/>
    </source>
</evidence>
<name>A0A6J5MLH2_9CAUD</name>
<protein>
    <submittedName>
        <fullName evidence="1">Uncharacterized protein</fullName>
    </submittedName>
</protein>
<evidence type="ECO:0000313" key="3">
    <source>
        <dbReference type="EMBL" id="CAB4175011.1"/>
    </source>
</evidence>
<dbReference type="EMBL" id="LR797131">
    <property type="protein sequence ID" value="CAB4188925.1"/>
    <property type="molecule type" value="Genomic_DNA"/>
</dbReference>
<dbReference type="EMBL" id="LR796983">
    <property type="protein sequence ID" value="CAB4179618.1"/>
    <property type="molecule type" value="Genomic_DNA"/>
</dbReference>
<dbReference type="EMBL" id="LR798431">
    <property type="protein sequence ID" value="CAB5231077.1"/>
    <property type="molecule type" value="Genomic_DNA"/>
</dbReference>
<organism evidence="1">
    <name type="scientific">uncultured Caudovirales phage</name>
    <dbReference type="NCBI Taxonomy" id="2100421"/>
    <lineage>
        <taxon>Viruses</taxon>
        <taxon>Duplodnaviria</taxon>
        <taxon>Heunggongvirae</taxon>
        <taxon>Uroviricota</taxon>
        <taxon>Caudoviricetes</taxon>
        <taxon>Peduoviridae</taxon>
        <taxon>Maltschvirus</taxon>
        <taxon>Maltschvirus maltsch</taxon>
    </lineage>
</organism>
<evidence type="ECO:0000313" key="5">
    <source>
        <dbReference type="EMBL" id="CAB4185684.1"/>
    </source>
</evidence>
<dbReference type="EMBL" id="LR796457">
    <property type="protein sequence ID" value="CAB4145986.1"/>
    <property type="molecule type" value="Genomic_DNA"/>
</dbReference>
<dbReference type="EMBL" id="LR797455">
    <property type="protein sequence ID" value="CAB4217306.1"/>
    <property type="molecule type" value="Genomic_DNA"/>
</dbReference>
<evidence type="ECO:0000313" key="4">
    <source>
        <dbReference type="EMBL" id="CAB4179618.1"/>
    </source>
</evidence>
<evidence type="ECO:0000313" key="6">
    <source>
        <dbReference type="EMBL" id="CAB4188925.1"/>
    </source>
</evidence>
<evidence type="ECO:0000313" key="2">
    <source>
        <dbReference type="EMBL" id="CAB4150920.1"/>
    </source>
</evidence>
<sequence length="54" mass="6385">MTEDIKCMAGYPRFGSTGFIAEQIKEDKVKNTFLHKYFNKLSLLFIVIFRIKRP</sequence>